<organism evidence="7 8">
    <name type="scientific">Lactobacillus gigeriorum DSM 23908 = CRBIP 24.85</name>
    <dbReference type="NCBI Taxonomy" id="1423751"/>
    <lineage>
        <taxon>Bacteria</taxon>
        <taxon>Bacillati</taxon>
        <taxon>Bacillota</taxon>
        <taxon>Bacilli</taxon>
        <taxon>Lactobacillales</taxon>
        <taxon>Lactobacillaceae</taxon>
        <taxon>Lactobacillus</taxon>
    </lineage>
</organism>
<dbReference type="InterPro" id="IPR000914">
    <property type="entry name" value="SBP_5_dom"/>
</dbReference>
<proteinExistence type="inferred from homology"/>
<accession>A0ABR5PX57</accession>
<dbReference type="PANTHER" id="PTHR30290">
    <property type="entry name" value="PERIPLASMIC BINDING COMPONENT OF ABC TRANSPORTER"/>
    <property type="match status" value="1"/>
</dbReference>
<keyword evidence="4 5" id="KW-0732">Signal</keyword>
<comment type="caution">
    <text evidence="7">The sequence shown here is derived from an EMBL/GenBank/DDBJ whole genome shotgun (WGS) entry which is preliminary data.</text>
</comment>
<feature type="signal peptide" evidence="5">
    <location>
        <begin position="1"/>
        <end position="27"/>
    </location>
</feature>
<feature type="domain" description="Solute-binding protein family 5" evidence="6">
    <location>
        <begin position="85"/>
        <end position="467"/>
    </location>
</feature>
<dbReference type="PIRSF" id="PIRSF002741">
    <property type="entry name" value="MppA"/>
    <property type="match status" value="1"/>
</dbReference>
<dbReference type="PANTHER" id="PTHR30290:SF10">
    <property type="entry name" value="PERIPLASMIC OLIGOPEPTIDE-BINDING PROTEIN-RELATED"/>
    <property type="match status" value="1"/>
</dbReference>
<dbReference type="Gene3D" id="3.90.76.10">
    <property type="entry name" value="Dipeptide-binding Protein, Domain 1"/>
    <property type="match status" value="1"/>
</dbReference>
<evidence type="ECO:0000256" key="3">
    <source>
        <dbReference type="ARBA" id="ARBA00022448"/>
    </source>
</evidence>
<evidence type="ECO:0000313" key="8">
    <source>
        <dbReference type="Proteomes" id="UP000051521"/>
    </source>
</evidence>
<dbReference type="CDD" id="cd08504">
    <property type="entry name" value="PBP2_OppA"/>
    <property type="match status" value="1"/>
</dbReference>
<gene>
    <name evidence="7" type="ORF">FC38_GL001088</name>
</gene>
<dbReference type="Pfam" id="PF00496">
    <property type="entry name" value="SBP_bac_5"/>
    <property type="match status" value="1"/>
</dbReference>
<dbReference type="InterPro" id="IPR039424">
    <property type="entry name" value="SBP_5"/>
</dbReference>
<evidence type="ECO:0000259" key="6">
    <source>
        <dbReference type="Pfam" id="PF00496"/>
    </source>
</evidence>
<sequence length="546" mass="60448">MRGVMTMKLTKVFSVGAVALVSASVLAACGSNKSGSSSSNAKQVVNWIENAEIPTMDLSKATDVTSMNQLGNVEEGLYRLGENDKVENALATKTQVSKDGKTWTFTLRKSKWSDGTPLTAKDFVFSWRRTVNPKTASEYAYLFEGVHNATQISAGKAPVNSLGVEAQGDYKLVVRLDKRIPYFKLLMGFPLFFPQQEKAVQKFGYKYGTASKYMVYNGPFVQKGWTGSNLSWKLVKNPNYWDKSAVKLKAINYSVQKTPSTAYNLYQSNKLDAVMLDSQQTKNLKSNPGYTLRDTAATFYLQFNEKRKMFQNADLRKAISMSINRKALGNALGGSNTPATSLTAKGVVNHGGQDWSDVVGDKEFNQYNPGEAKKYFQKALKELGVKSLSFSILSDDTDAGQKTTETLQSQLEENLSGLKVSVANVPFKTRLNRSTNGNFDIVVSGWSADFADPISFIDLFTSKNANNNGKWSNAKFDQLVADSKSTGNETQRWNDLKEAEKILLKEQGISPLYYKTEAWLVRPSIKGIVYNGAGLNYNFKSAYVAK</sequence>
<keyword evidence="3" id="KW-0813">Transport</keyword>
<dbReference type="Gene3D" id="3.40.190.10">
    <property type="entry name" value="Periplasmic binding protein-like II"/>
    <property type="match status" value="1"/>
</dbReference>
<dbReference type="Proteomes" id="UP000051521">
    <property type="component" value="Unassembled WGS sequence"/>
</dbReference>
<evidence type="ECO:0000313" key="7">
    <source>
        <dbReference type="EMBL" id="KRN14427.1"/>
    </source>
</evidence>
<name>A0ABR5PX57_9LACO</name>
<dbReference type="Gene3D" id="3.10.105.10">
    <property type="entry name" value="Dipeptide-binding Protein, Domain 3"/>
    <property type="match status" value="1"/>
</dbReference>
<dbReference type="EMBL" id="AYZO01000003">
    <property type="protein sequence ID" value="KRN14427.1"/>
    <property type="molecule type" value="Genomic_DNA"/>
</dbReference>
<dbReference type="InterPro" id="IPR030678">
    <property type="entry name" value="Peptide/Ni-bd"/>
</dbReference>
<comment type="subcellular location">
    <subcellularLocation>
        <location evidence="1">Cell envelope</location>
    </subcellularLocation>
</comment>
<evidence type="ECO:0000256" key="2">
    <source>
        <dbReference type="ARBA" id="ARBA00005695"/>
    </source>
</evidence>
<keyword evidence="8" id="KW-1185">Reference proteome</keyword>
<evidence type="ECO:0000256" key="1">
    <source>
        <dbReference type="ARBA" id="ARBA00004196"/>
    </source>
</evidence>
<evidence type="ECO:0000256" key="4">
    <source>
        <dbReference type="ARBA" id="ARBA00022729"/>
    </source>
</evidence>
<dbReference type="SUPFAM" id="SSF53850">
    <property type="entry name" value="Periplasmic binding protein-like II"/>
    <property type="match status" value="1"/>
</dbReference>
<reference evidence="7 8" key="1">
    <citation type="journal article" date="2015" name="Genome Announc.">
        <title>Expanding the biotechnology potential of lactobacilli through comparative genomics of 213 strains and associated genera.</title>
        <authorList>
            <person name="Sun Z."/>
            <person name="Harris H.M."/>
            <person name="McCann A."/>
            <person name="Guo C."/>
            <person name="Argimon S."/>
            <person name="Zhang W."/>
            <person name="Yang X."/>
            <person name="Jeffery I.B."/>
            <person name="Cooney J.C."/>
            <person name="Kagawa T.F."/>
            <person name="Liu W."/>
            <person name="Song Y."/>
            <person name="Salvetti E."/>
            <person name="Wrobel A."/>
            <person name="Rasinkangas P."/>
            <person name="Parkhill J."/>
            <person name="Rea M.C."/>
            <person name="O'Sullivan O."/>
            <person name="Ritari J."/>
            <person name="Douillard F.P."/>
            <person name="Paul Ross R."/>
            <person name="Yang R."/>
            <person name="Briner A.E."/>
            <person name="Felis G.E."/>
            <person name="de Vos W.M."/>
            <person name="Barrangou R."/>
            <person name="Klaenhammer T.R."/>
            <person name="Caufield P.W."/>
            <person name="Cui Y."/>
            <person name="Zhang H."/>
            <person name="O'Toole P.W."/>
        </authorList>
    </citation>
    <scope>NUCLEOTIDE SEQUENCE [LARGE SCALE GENOMIC DNA]</scope>
    <source>
        <strain evidence="7 8">DSM 23908</strain>
    </source>
</reference>
<dbReference type="PROSITE" id="PS51257">
    <property type="entry name" value="PROKAR_LIPOPROTEIN"/>
    <property type="match status" value="1"/>
</dbReference>
<protein>
    <submittedName>
        <fullName evidence="7">Peptide ABC superfamily ATP binding cassette transporter, binding protein</fullName>
    </submittedName>
</protein>
<comment type="similarity">
    <text evidence="2">Belongs to the bacterial solute-binding protein 5 family.</text>
</comment>
<feature type="chain" id="PRO_5045597601" evidence="5">
    <location>
        <begin position="28"/>
        <end position="546"/>
    </location>
</feature>
<evidence type="ECO:0000256" key="5">
    <source>
        <dbReference type="SAM" id="SignalP"/>
    </source>
</evidence>